<evidence type="ECO:0000313" key="3">
    <source>
        <dbReference type="Proteomes" id="UP000187266"/>
    </source>
</evidence>
<keyword evidence="1" id="KW-0479">Metal-binding</keyword>
<feature type="binding site" evidence="1">
    <location>
        <position position="721"/>
    </location>
    <ligand>
        <name>Zn(2+)</name>
        <dbReference type="ChEBI" id="CHEBI:29105"/>
    </ligand>
</feature>
<dbReference type="GO" id="GO:0008270">
    <property type="term" value="F:zinc ion binding"/>
    <property type="evidence" value="ECO:0007669"/>
    <property type="project" value="UniProtKB-UniRule"/>
</dbReference>
<feature type="binding site" evidence="1">
    <location>
        <position position="463"/>
    </location>
    <ligand>
        <name>Zn(2+)</name>
        <dbReference type="ChEBI" id="CHEBI:29105"/>
    </ligand>
</feature>
<keyword evidence="3" id="KW-1185">Reference proteome</keyword>
<protein>
    <recommendedName>
        <fullName evidence="1">Probable inorganic carbon transporter subunit DabA</fullName>
    </recommendedName>
</protein>
<dbReference type="InterPro" id="IPR018752">
    <property type="entry name" value="DabA"/>
</dbReference>
<keyword evidence="1" id="KW-1003">Cell membrane</keyword>
<comment type="cofactor">
    <cofactor evidence="1">
        <name>Zn(2+)</name>
        <dbReference type="ChEBI" id="CHEBI:29105"/>
    </cofactor>
</comment>
<dbReference type="Pfam" id="PF10070">
    <property type="entry name" value="DabA"/>
    <property type="match status" value="1"/>
</dbReference>
<keyword evidence="1" id="KW-0472">Membrane</keyword>
<proteinExistence type="inferred from homology"/>
<dbReference type="PANTHER" id="PTHR38344:SF1">
    <property type="entry name" value="INORGANIC CARBON TRANSPORTER SUBUNIT DABA-RELATED"/>
    <property type="match status" value="1"/>
</dbReference>
<dbReference type="GO" id="GO:0005886">
    <property type="term" value="C:plasma membrane"/>
    <property type="evidence" value="ECO:0007669"/>
    <property type="project" value="UniProtKB-SubCell"/>
</dbReference>
<keyword evidence="1" id="KW-0813">Transport</keyword>
<comment type="function">
    <text evidence="1">Part of an energy-coupled inorganic carbon pump.</text>
</comment>
<dbReference type="HAMAP" id="MF_01871">
    <property type="entry name" value="DabA"/>
    <property type="match status" value="1"/>
</dbReference>
<accession>A0A2M9DBB6</accession>
<evidence type="ECO:0000256" key="1">
    <source>
        <dbReference type="HAMAP-Rule" id="MF_01871"/>
    </source>
</evidence>
<dbReference type="EMBL" id="CP019124">
    <property type="protein sequence ID" value="APX89997.1"/>
    <property type="molecule type" value="Genomic_DNA"/>
</dbReference>
<dbReference type="OrthoDB" id="9805101at2"/>
<comment type="similarity">
    <text evidence="1">Belongs to the inorganic carbon transporter (TC 9.A.2) DabA family.</text>
</comment>
<comment type="subunit">
    <text evidence="1">Forms a complex with DabB.</text>
</comment>
<dbReference type="RefSeq" id="WP_076980018.1">
    <property type="nucleotide sequence ID" value="NZ_CP019124.1"/>
</dbReference>
<evidence type="ECO:0000313" key="2">
    <source>
        <dbReference type="EMBL" id="APX89997.1"/>
    </source>
</evidence>
<dbReference type="PANTHER" id="PTHR38344">
    <property type="entry name" value="UPF0753 PROTEIN AQ_863"/>
    <property type="match status" value="1"/>
</dbReference>
<organism evidence="2 3">
    <name type="scientific">Brevirhabdus pacifica</name>
    <dbReference type="NCBI Taxonomy" id="1267768"/>
    <lineage>
        <taxon>Bacteria</taxon>
        <taxon>Pseudomonadati</taxon>
        <taxon>Pseudomonadota</taxon>
        <taxon>Alphaproteobacteria</taxon>
        <taxon>Rhodobacterales</taxon>
        <taxon>Paracoccaceae</taxon>
        <taxon>Brevirhabdus</taxon>
    </lineage>
</organism>
<keyword evidence="1" id="KW-0862">Zinc</keyword>
<gene>
    <name evidence="1" type="primary">dabA</name>
    <name evidence="2" type="ORF">BV394_09935</name>
</gene>
<feature type="binding site" evidence="1">
    <location>
        <position position="736"/>
    </location>
    <ligand>
        <name>Zn(2+)</name>
        <dbReference type="ChEBI" id="CHEBI:29105"/>
    </ligand>
</feature>
<feature type="binding site" evidence="1">
    <location>
        <position position="465"/>
    </location>
    <ligand>
        <name>Zn(2+)</name>
        <dbReference type="ChEBI" id="CHEBI:29105"/>
    </ligand>
</feature>
<reference evidence="2 3" key="1">
    <citation type="submission" date="2017-01" db="EMBL/GenBank/DDBJ databases">
        <title>Genomic analysis of Xuhuaishuia manganoxidans DY6-4.</title>
        <authorList>
            <person name="Wang X."/>
        </authorList>
    </citation>
    <scope>NUCLEOTIDE SEQUENCE [LARGE SCALE GENOMIC DNA]</scope>
    <source>
        <strain evidence="2 3">DY6-4</strain>
    </source>
</reference>
<dbReference type="AlphaFoldDB" id="A0A1U7DJ19"/>
<comment type="subcellular location">
    <subcellularLocation>
        <location evidence="1">Cell membrane</location>
        <topology evidence="1">Peripheral membrane protein</topology>
    </subcellularLocation>
</comment>
<name>A0A1U7DJ19_9RHOB</name>
<dbReference type="STRING" id="1267768.BV394_09935"/>
<accession>A0A1U7DJ19</accession>
<dbReference type="Proteomes" id="UP000187266">
    <property type="component" value="Chromosome"/>
</dbReference>
<sequence length="1039" mass="114748">MKQDLGRQLSIRATAYVAGEAVPFFWPMRTFVKRNPLHGLEHLAFEEALAKGADLFRARTFLSRGQYQAYLAGGKVSAESLEHEIAAAIGEAAGEAKNAATLPGIDLGAWVKSLLTGCIDPLSPAVAAKGPDLHAALHGAEIPAAPASREAVEAELLAAFPDDRPLYEAIDALFGTELGERLDGQVIRACLAFFDEGQSVWSMPDRSKGFFTAWRNVAPSGARRVLAEVEAGAPAGTAPGPERVIDHVLSAIGVPSEARPTYLTREMMRLQGWSGFIRWRAQAKRYYWSQEHPGDLVDLLAVRCTLGMALMQGLEGCPVTVPALRDLCAQRPFEMALRRDYHERRVPAPMIRDVQTAVERGKASRLDKVASRYLAERHRAAHRRLAGELQRLGRKTGQLDALMSLGPEDLAALVDLLSRIERREGMIWLRASEATALDTLMGGLTLTPPPPRDKRPFVQAAFCIDVRSERIRRHLEGVGDYQTFGIAGFFGVPASLLELGKGSEKHLCPVLLTPRNLVLEMSAADWSDEAAVTLLDKVMHELKETVISPFVTVEAIGLLFGLDMIGKTLAPQTYHRLRERLDAKKPRTHLILDKLSREQADSIVRAVQRAVIIEAAEHELGLPTEDINDAIVRELREYALKNAEPSPDLAARLKTDEPGLAGFVEQLREVYRINRGVADMQMEHLGRVGFGLEEQVMFVQQALSSIGLSENFSRFVLLVGHGSTSENNAYESSLDCGACGGNDGLSSARILANMANKHTVRRRLAEKGIEIPDDTWFLPAMHNTTTDEIALHDLELLPATHLVYLDRLRVGLASASRLCAQERLPALGFRSDHGCDPRAALRGTQRNAVDWSQVRPEWGLSGNAYFVIGRRDLTRGTSMDGRAFLHSYDYRLDPKRRLLENILTGPLVVGQWINLEHYFSTVDNDRLGAGSKVYQNVTGQFGVMTGNLSDLRTGLPSQTVLNRGQPYHQPLRLTTLIEAPFDHAMRAINGVASVKRLVLNGWIRMVILDPVTGQAHVFDESKWITRPSQIDQTEDLVTR</sequence>